<organism evidence="1 2">
    <name type="scientific">Microbispora siamensis</name>
    <dbReference type="NCBI Taxonomy" id="564413"/>
    <lineage>
        <taxon>Bacteria</taxon>
        <taxon>Bacillati</taxon>
        <taxon>Actinomycetota</taxon>
        <taxon>Actinomycetes</taxon>
        <taxon>Streptosporangiales</taxon>
        <taxon>Streptosporangiaceae</taxon>
        <taxon>Microbispora</taxon>
    </lineage>
</organism>
<proteinExistence type="predicted"/>
<gene>
    <name evidence="1" type="ORF">Msi02_20900</name>
</gene>
<protein>
    <submittedName>
        <fullName evidence="1">Uncharacterized protein</fullName>
    </submittedName>
</protein>
<evidence type="ECO:0000313" key="1">
    <source>
        <dbReference type="EMBL" id="GIH61273.1"/>
    </source>
</evidence>
<evidence type="ECO:0000313" key="2">
    <source>
        <dbReference type="Proteomes" id="UP000660454"/>
    </source>
</evidence>
<dbReference type="Proteomes" id="UP000660454">
    <property type="component" value="Unassembled WGS sequence"/>
</dbReference>
<dbReference type="EMBL" id="BOOF01000009">
    <property type="protein sequence ID" value="GIH61273.1"/>
    <property type="molecule type" value="Genomic_DNA"/>
</dbReference>
<name>A0ABQ4GIN1_9ACTN</name>
<accession>A0ABQ4GIN1</accession>
<comment type="caution">
    <text evidence="1">The sequence shown here is derived from an EMBL/GenBank/DDBJ whole genome shotgun (WGS) entry which is preliminary data.</text>
</comment>
<keyword evidence="2" id="KW-1185">Reference proteome</keyword>
<reference evidence="1 2" key="1">
    <citation type="submission" date="2021-01" db="EMBL/GenBank/DDBJ databases">
        <title>Whole genome shotgun sequence of Microbispora siamensis NBRC 104113.</title>
        <authorList>
            <person name="Komaki H."/>
            <person name="Tamura T."/>
        </authorList>
    </citation>
    <scope>NUCLEOTIDE SEQUENCE [LARGE SCALE GENOMIC DNA]</scope>
    <source>
        <strain evidence="1 2">NBRC 104113</strain>
    </source>
</reference>
<sequence length="55" mass="6328">MGWGWEHRVKKCQVADFVADAGKGESERIGWERSHHRIVDWAPGMSMTGCRDLTR</sequence>